<evidence type="ECO:0000256" key="6">
    <source>
        <dbReference type="ARBA" id="ARBA00022454"/>
    </source>
</evidence>
<dbReference type="AlphaFoldDB" id="A0A015MUQ2"/>
<reference evidence="18 20" key="1">
    <citation type="submission" date="2014-02" db="EMBL/GenBank/DDBJ databases">
        <title>Single nucleus genome sequencing reveals high similarity among nuclei of an endomycorrhizal fungus.</title>
        <authorList>
            <person name="Lin K."/>
            <person name="Geurts R."/>
            <person name="Zhang Z."/>
            <person name="Limpens E."/>
            <person name="Saunders D.G."/>
            <person name="Mu D."/>
            <person name="Pang E."/>
            <person name="Cao H."/>
            <person name="Cha H."/>
            <person name="Lin T."/>
            <person name="Zhou Q."/>
            <person name="Shang Y."/>
            <person name="Li Y."/>
            <person name="Ivanov S."/>
            <person name="Sharma T."/>
            <person name="Velzen R.V."/>
            <person name="Ruijter N.D."/>
            <person name="Aanen D.K."/>
            <person name="Win J."/>
            <person name="Kamoun S."/>
            <person name="Bisseling T."/>
            <person name="Huang S."/>
        </authorList>
    </citation>
    <scope>NUCLEOTIDE SEQUENCE [LARGE SCALE GENOMIC DNA]</scope>
    <source>
        <strain evidence="18">DAOM 197198w</strain>
        <strain evidence="20">DAOM197198w</strain>
    </source>
</reference>
<evidence type="ECO:0000256" key="15">
    <source>
        <dbReference type="ARBA" id="ARBA00023328"/>
    </source>
</evidence>
<organism evidence="18 20">
    <name type="scientific">Rhizophagus irregularis (strain DAOM 197198w)</name>
    <name type="common">Glomus intraradices</name>
    <dbReference type="NCBI Taxonomy" id="1432141"/>
    <lineage>
        <taxon>Eukaryota</taxon>
        <taxon>Fungi</taxon>
        <taxon>Fungi incertae sedis</taxon>
        <taxon>Mucoromycota</taxon>
        <taxon>Glomeromycotina</taxon>
        <taxon>Glomeromycetes</taxon>
        <taxon>Glomerales</taxon>
        <taxon>Glomeraceae</taxon>
        <taxon>Rhizophagus</taxon>
    </lineage>
</organism>
<keyword evidence="8" id="KW-0132">Cell division</keyword>
<keyword evidence="11" id="KW-0995">Kinetochore</keyword>
<evidence type="ECO:0000256" key="13">
    <source>
        <dbReference type="ARBA" id="ARBA00023242"/>
    </source>
</evidence>
<keyword evidence="15" id="KW-0137">Centromere</keyword>
<evidence type="ECO:0000256" key="2">
    <source>
        <dbReference type="ARBA" id="ARBA00004186"/>
    </source>
</evidence>
<evidence type="ECO:0000313" key="18">
    <source>
        <dbReference type="EMBL" id="EXX70508.1"/>
    </source>
</evidence>
<feature type="coiled-coil region" evidence="17">
    <location>
        <begin position="24"/>
        <end position="54"/>
    </location>
</feature>
<name>A0A015MUQ2_RHIIW</name>
<dbReference type="PANTHER" id="PTHR28222">
    <property type="entry name" value="DASH COMPLEX SUBUNIT DAD4"/>
    <property type="match status" value="1"/>
</dbReference>
<evidence type="ECO:0000256" key="5">
    <source>
        <dbReference type="ARBA" id="ARBA00020259"/>
    </source>
</evidence>
<evidence type="ECO:0000256" key="11">
    <source>
        <dbReference type="ARBA" id="ARBA00022838"/>
    </source>
</evidence>
<dbReference type="PANTHER" id="PTHR28222:SF1">
    <property type="entry name" value="DASH COMPLEX SUBUNIT DAD4"/>
    <property type="match status" value="1"/>
</dbReference>
<evidence type="ECO:0000313" key="20">
    <source>
        <dbReference type="Proteomes" id="UP000022910"/>
    </source>
</evidence>
<dbReference type="GO" id="GO:0005874">
    <property type="term" value="C:microtubule"/>
    <property type="evidence" value="ECO:0007669"/>
    <property type="project" value="UniProtKB-KW"/>
</dbReference>
<proteinExistence type="inferred from homology"/>
<dbReference type="GO" id="GO:0008608">
    <property type="term" value="P:attachment of spindle microtubules to kinetochore"/>
    <property type="evidence" value="ECO:0007669"/>
    <property type="project" value="InterPro"/>
</dbReference>
<evidence type="ECO:0000256" key="8">
    <source>
        <dbReference type="ARBA" id="ARBA00022618"/>
    </source>
</evidence>
<dbReference type="STRING" id="1432141.A0A015MUQ2"/>
<evidence type="ECO:0000256" key="12">
    <source>
        <dbReference type="ARBA" id="ARBA00023212"/>
    </source>
</evidence>
<keyword evidence="10" id="KW-0498">Mitosis</keyword>
<keyword evidence="7" id="KW-0963">Cytoplasm</keyword>
<evidence type="ECO:0000313" key="19">
    <source>
        <dbReference type="EMBL" id="EXX79613.1"/>
    </source>
</evidence>
<gene>
    <name evidence="19" type="ORF">RirG_003900</name>
    <name evidence="18" type="ORF">RirG_086880</name>
</gene>
<dbReference type="GO" id="GO:0051301">
    <property type="term" value="P:cell division"/>
    <property type="evidence" value="ECO:0007669"/>
    <property type="project" value="UniProtKB-KW"/>
</dbReference>
<evidence type="ECO:0000256" key="17">
    <source>
        <dbReference type="SAM" id="Coils"/>
    </source>
</evidence>
<dbReference type="EMBL" id="JEMT01002323">
    <property type="protein sequence ID" value="EXX79613.1"/>
    <property type="molecule type" value="Genomic_DNA"/>
</dbReference>
<dbReference type="SMR" id="A0A015MUQ2"/>
<dbReference type="HOGENOM" id="CLU_177920_1_1_1"/>
<keyword evidence="9" id="KW-0493">Microtubule</keyword>
<keyword evidence="17" id="KW-0175">Coiled coil</keyword>
<dbReference type="GO" id="GO:0072686">
    <property type="term" value="C:mitotic spindle"/>
    <property type="evidence" value="ECO:0007669"/>
    <property type="project" value="InterPro"/>
</dbReference>
<keyword evidence="13" id="KW-0539">Nucleus</keyword>
<protein>
    <recommendedName>
        <fullName evidence="5">DASH complex subunit DAD4</fullName>
    </recommendedName>
    <alternativeName>
        <fullName evidence="16">Outer kinetochore protein DAD4</fullName>
    </alternativeName>
</protein>
<evidence type="ECO:0000256" key="16">
    <source>
        <dbReference type="ARBA" id="ARBA00030569"/>
    </source>
</evidence>
<dbReference type="EMBL" id="JEMT01016578">
    <property type="protein sequence ID" value="EXX70508.1"/>
    <property type="molecule type" value="Genomic_DNA"/>
</dbReference>
<keyword evidence="12" id="KW-0206">Cytoskeleton</keyword>
<evidence type="ECO:0000256" key="1">
    <source>
        <dbReference type="ARBA" id="ARBA00004123"/>
    </source>
</evidence>
<evidence type="ECO:0000256" key="14">
    <source>
        <dbReference type="ARBA" id="ARBA00023306"/>
    </source>
</evidence>
<comment type="caution">
    <text evidence="18">The sequence shown here is derived from an EMBL/GenBank/DDBJ whole genome shotgun (WGS) entry which is preliminary data.</text>
</comment>
<evidence type="ECO:0000256" key="9">
    <source>
        <dbReference type="ARBA" id="ARBA00022701"/>
    </source>
</evidence>
<dbReference type="GO" id="GO:0042729">
    <property type="term" value="C:DASH complex"/>
    <property type="evidence" value="ECO:0007669"/>
    <property type="project" value="InterPro"/>
</dbReference>
<keyword evidence="20" id="KW-1185">Reference proteome</keyword>
<dbReference type="Proteomes" id="UP000022910">
    <property type="component" value="Unassembled WGS sequence"/>
</dbReference>
<dbReference type="InterPro" id="IPR013959">
    <property type="entry name" value="DASH_Dad4"/>
</dbReference>
<comment type="subcellular location">
    <subcellularLocation>
        <location evidence="3">Chromosome</location>
        <location evidence="3">Centromere</location>
        <location evidence="3">Kinetochore</location>
    </subcellularLocation>
    <subcellularLocation>
        <location evidence="2">Cytoplasm</location>
        <location evidence="2">Cytoskeleton</location>
        <location evidence="2">Spindle</location>
    </subcellularLocation>
    <subcellularLocation>
        <location evidence="1">Nucleus</location>
    </subcellularLocation>
</comment>
<keyword evidence="6" id="KW-0158">Chromosome</keyword>
<evidence type="ECO:0000256" key="3">
    <source>
        <dbReference type="ARBA" id="ARBA00004629"/>
    </source>
</evidence>
<evidence type="ECO:0000256" key="4">
    <source>
        <dbReference type="ARBA" id="ARBA00009754"/>
    </source>
</evidence>
<keyword evidence="14" id="KW-0131">Cell cycle</keyword>
<evidence type="ECO:0000256" key="10">
    <source>
        <dbReference type="ARBA" id="ARBA00022776"/>
    </source>
</evidence>
<accession>A0A015MUQ2</accession>
<dbReference type="OrthoDB" id="5516652at2759"/>
<comment type="similarity">
    <text evidence="4">Belongs to the DASH complex DAD4 family.</text>
</comment>
<evidence type="ECO:0000256" key="7">
    <source>
        <dbReference type="ARBA" id="ARBA00022490"/>
    </source>
</evidence>
<dbReference type="OMA" id="SMEDMNT"/>
<sequence length="83" mass="9691">MATNKMGGIENIGNPHEEQQRMLLGRIVNNVKKLNDALEDMNNRIQEINEYNQDVVVLSKFWSNYNRNVTYNLENIQKLADPK</sequence>
<dbReference type="Pfam" id="PF08650">
    <property type="entry name" value="DASH_Dad4"/>
    <property type="match status" value="1"/>
</dbReference>